<reference evidence="1 3" key="1">
    <citation type="submission" date="2015-05" db="EMBL/GenBank/DDBJ databases">
        <title>Genome assembly of Archangium gephyra DSM 2261.</title>
        <authorList>
            <person name="Sharma G."/>
            <person name="Subramanian S."/>
        </authorList>
    </citation>
    <scope>NUCLEOTIDE SEQUENCE [LARGE SCALE GENOMIC DNA]</scope>
    <source>
        <strain evidence="1 3">DSM 2261</strain>
    </source>
</reference>
<sequence>MDQVEPIARSADVVSNSPTQFDLRGKDIHVSFSTTSITGRPLMQYRDRRRQVSASGDEIRQVDVGIGTLVTIELQSNAADAGGILFSVLIPHAQLIGRDRSVKIHTVGITTRTPGFVVPSTRQVETYTEVNLSGEATLVFS</sequence>
<organism evidence="1 3">
    <name type="scientific">Archangium gephyra</name>
    <dbReference type="NCBI Taxonomy" id="48"/>
    <lineage>
        <taxon>Bacteria</taxon>
        <taxon>Pseudomonadati</taxon>
        <taxon>Myxococcota</taxon>
        <taxon>Myxococcia</taxon>
        <taxon>Myxococcales</taxon>
        <taxon>Cystobacterineae</taxon>
        <taxon>Archangiaceae</taxon>
        <taxon>Archangium</taxon>
    </lineage>
</organism>
<dbReference type="AlphaFoldDB" id="A0AAC8TAH0"/>
<dbReference type="Proteomes" id="UP000035579">
    <property type="component" value="Chromosome"/>
</dbReference>
<proteinExistence type="predicted"/>
<gene>
    <name evidence="1" type="ORF">AA314_00428</name>
    <name evidence="2" type="ORF">ATI61_106190</name>
</gene>
<dbReference type="EMBL" id="QUMU01000006">
    <property type="protein sequence ID" value="REG30721.1"/>
    <property type="molecule type" value="Genomic_DNA"/>
</dbReference>
<evidence type="ECO:0000313" key="3">
    <source>
        <dbReference type="Proteomes" id="UP000035579"/>
    </source>
</evidence>
<name>A0AAC8TAH0_9BACT</name>
<evidence type="ECO:0000313" key="4">
    <source>
        <dbReference type="Proteomes" id="UP000256345"/>
    </source>
</evidence>
<dbReference type="EMBL" id="CP011509">
    <property type="protein sequence ID" value="AKI98801.1"/>
    <property type="molecule type" value="Genomic_DNA"/>
</dbReference>
<evidence type="ECO:0000313" key="1">
    <source>
        <dbReference type="EMBL" id="AKI98801.1"/>
    </source>
</evidence>
<keyword evidence="4" id="KW-1185">Reference proteome</keyword>
<dbReference type="KEGG" id="age:AA314_00428"/>
<dbReference type="Proteomes" id="UP000256345">
    <property type="component" value="Unassembled WGS sequence"/>
</dbReference>
<protein>
    <submittedName>
        <fullName evidence="1">Uncharacterized protein</fullName>
    </submittedName>
</protein>
<reference evidence="2 4" key="2">
    <citation type="submission" date="2018-08" db="EMBL/GenBank/DDBJ databases">
        <title>Genomic Encyclopedia of Archaeal and Bacterial Type Strains, Phase II (KMG-II): from individual species to whole genera.</title>
        <authorList>
            <person name="Goeker M."/>
        </authorList>
    </citation>
    <scope>NUCLEOTIDE SEQUENCE [LARGE SCALE GENOMIC DNA]</scope>
    <source>
        <strain evidence="2 4">DSM 2261</strain>
    </source>
</reference>
<evidence type="ECO:0000313" key="2">
    <source>
        <dbReference type="EMBL" id="REG30721.1"/>
    </source>
</evidence>
<accession>A0AAC8TAH0</accession>
<dbReference type="RefSeq" id="WP_047854067.1">
    <property type="nucleotide sequence ID" value="NZ_CP011509.1"/>
</dbReference>